<feature type="compositionally biased region" description="Polar residues" evidence="1">
    <location>
        <begin position="129"/>
        <end position="141"/>
    </location>
</feature>
<dbReference type="EMBL" id="JADOXO010000395">
    <property type="protein sequence ID" value="KAF9805248.1"/>
    <property type="molecule type" value="Genomic_DNA"/>
</dbReference>
<organism evidence="2 3">
    <name type="scientific">Rhodonia placenta</name>
    <dbReference type="NCBI Taxonomy" id="104341"/>
    <lineage>
        <taxon>Eukaryota</taxon>
        <taxon>Fungi</taxon>
        <taxon>Dikarya</taxon>
        <taxon>Basidiomycota</taxon>
        <taxon>Agaricomycotina</taxon>
        <taxon>Agaricomycetes</taxon>
        <taxon>Polyporales</taxon>
        <taxon>Adustoporiaceae</taxon>
        <taxon>Rhodonia</taxon>
    </lineage>
</organism>
<dbReference type="AlphaFoldDB" id="A0A8H7NUY6"/>
<reference evidence="2" key="1">
    <citation type="submission" date="2020-11" db="EMBL/GenBank/DDBJ databases">
        <authorList>
            <person name="Koelle M."/>
            <person name="Horta M.A.C."/>
            <person name="Nowrousian M."/>
            <person name="Ohm R.A."/>
            <person name="Benz P."/>
            <person name="Pilgard A."/>
        </authorList>
    </citation>
    <scope>NUCLEOTIDE SEQUENCE</scope>
    <source>
        <strain evidence="2">FPRL280</strain>
    </source>
</reference>
<evidence type="ECO:0000313" key="3">
    <source>
        <dbReference type="Proteomes" id="UP000639403"/>
    </source>
</evidence>
<feature type="compositionally biased region" description="Low complexity" evidence="1">
    <location>
        <begin position="96"/>
        <end position="111"/>
    </location>
</feature>
<evidence type="ECO:0000313" key="2">
    <source>
        <dbReference type="EMBL" id="KAF9805248.1"/>
    </source>
</evidence>
<sequence>MRIETVLHSLQQPERTTTPKPPPSPKPPLDPLKVLSAVPLRVLCEPISPARRRSSVTRPSPLRKEVVPPFLSERPLLPTRISKRSSSGGAGSETVSRASPLRLKLSSLPRRNVSGTIGPIEKPGLTKASYESRTYRKTQATPCAESEQDDEASDDELEKLQAQFGAWKMEAETFTEEYRKTLDEAMRGFSK</sequence>
<gene>
    <name evidence="2" type="ORF">IEO21_09117</name>
</gene>
<feature type="region of interest" description="Disordered" evidence="1">
    <location>
        <begin position="48"/>
        <end position="155"/>
    </location>
</feature>
<accession>A0A8H7NUY6</accession>
<feature type="compositionally biased region" description="Pro residues" evidence="1">
    <location>
        <begin position="19"/>
        <end position="30"/>
    </location>
</feature>
<proteinExistence type="predicted"/>
<dbReference type="Proteomes" id="UP000639403">
    <property type="component" value="Unassembled WGS sequence"/>
</dbReference>
<protein>
    <submittedName>
        <fullName evidence="2">Uncharacterized protein</fullName>
    </submittedName>
</protein>
<evidence type="ECO:0000256" key="1">
    <source>
        <dbReference type="SAM" id="MobiDB-lite"/>
    </source>
</evidence>
<reference evidence="2" key="2">
    <citation type="journal article" name="Front. Microbiol.">
        <title>Degradative Capacity of Two Strains of Rhodonia placenta: From Phenotype to Genotype.</title>
        <authorList>
            <person name="Kolle M."/>
            <person name="Horta M.A.C."/>
            <person name="Nowrousian M."/>
            <person name="Ohm R.A."/>
            <person name="Benz J.P."/>
            <person name="Pilgard A."/>
        </authorList>
    </citation>
    <scope>NUCLEOTIDE SEQUENCE</scope>
    <source>
        <strain evidence="2">FPRL280</strain>
    </source>
</reference>
<comment type="caution">
    <text evidence="2">The sequence shown here is derived from an EMBL/GenBank/DDBJ whole genome shotgun (WGS) entry which is preliminary data.</text>
</comment>
<name>A0A8H7NUY6_9APHY</name>
<feature type="region of interest" description="Disordered" evidence="1">
    <location>
        <begin position="1"/>
        <end position="32"/>
    </location>
</feature>
<feature type="compositionally biased region" description="Acidic residues" evidence="1">
    <location>
        <begin position="146"/>
        <end position="155"/>
    </location>
</feature>